<protein>
    <recommendedName>
        <fullName evidence="16">DNA 5'-3' helicase</fullName>
        <ecNumber evidence="16">5.6.2.3</ecNumber>
    </recommendedName>
    <alternativeName>
        <fullName evidence="18">DNA 5'-3' helicase FANCJ</fullName>
    </alternativeName>
</protein>
<keyword evidence="21" id="KW-1185">Reference proteome</keyword>
<evidence type="ECO:0000256" key="16">
    <source>
        <dbReference type="ARBA" id="ARBA00044969"/>
    </source>
</evidence>
<dbReference type="GO" id="GO:0005524">
    <property type="term" value="F:ATP binding"/>
    <property type="evidence" value="ECO:0007669"/>
    <property type="project" value="UniProtKB-KW"/>
</dbReference>
<dbReference type="PANTHER" id="PTHR11472">
    <property type="entry name" value="DNA REPAIR DEAD HELICASE RAD3/XP-D SUBFAMILY MEMBER"/>
    <property type="match status" value="1"/>
</dbReference>
<evidence type="ECO:0000256" key="18">
    <source>
        <dbReference type="ARBA" id="ARBA00082714"/>
    </source>
</evidence>
<evidence type="ECO:0000256" key="11">
    <source>
        <dbReference type="ARBA" id="ARBA00023004"/>
    </source>
</evidence>
<feature type="domain" description="Helicase ATP-binding" evidence="19">
    <location>
        <begin position="43"/>
        <end position="319"/>
    </location>
</feature>
<dbReference type="GO" id="GO:0006289">
    <property type="term" value="P:nucleotide-excision repair"/>
    <property type="evidence" value="ECO:0007669"/>
    <property type="project" value="TreeGrafter"/>
</dbReference>
<accession>A0A8S0YQW2</accession>
<dbReference type="GO" id="GO:0016818">
    <property type="term" value="F:hydrolase activity, acting on acid anhydrides, in phosphorus-containing anhydrides"/>
    <property type="evidence" value="ECO:0007669"/>
    <property type="project" value="InterPro"/>
</dbReference>
<dbReference type="GO" id="GO:0003677">
    <property type="term" value="F:DNA binding"/>
    <property type="evidence" value="ECO:0007669"/>
    <property type="project" value="InterPro"/>
</dbReference>
<dbReference type="InterPro" id="IPR027417">
    <property type="entry name" value="P-loop_NTPase"/>
</dbReference>
<dbReference type="GO" id="GO:0043139">
    <property type="term" value="F:5'-3' DNA helicase activity"/>
    <property type="evidence" value="ECO:0007669"/>
    <property type="project" value="UniProtKB-EC"/>
</dbReference>
<evidence type="ECO:0000256" key="6">
    <source>
        <dbReference type="ARBA" id="ARBA00022741"/>
    </source>
</evidence>
<gene>
    <name evidence="20" type="ORF">APLA_LOCUS866</name>
</gene>
<evidence type="ECO:0000256" key="3">
    <source>
        <dbReference type="ARBA" id="ARBA00008792"/>
    </source>
</evidence>
<keyword evidence="11" id="KW-0408">Iron</keyword>
<dbReference type="InterPro" id="IPR014013">
    <property type="entry name" value="Helic_SF1/SF2_ATP-bd_DinG/Rad3"/>
</dbReference>
<name>A0A8S0YQW2_ARCPL</name>
<comment type="similarity">
    <text evidence="3">Belongs to the DEAD box helicase family. DEAH subfamily.</text>
</comment>
<evidence type="ECO:0000313" key="20">
    <source>
        <dbReference type="EMBL" id="CAB3222145.1"/>
    </source>
</evidence>
<comment type="catalytic activity">
    <reaction evidence="17">
        <text>ATP + H2O = ADP + phosphate + H(+)</text>
        <dbReference type="Rhea" id="RHEA:13065"/>
        <dbReference type="ChEBI" id="CHEBI:15377"/>
        <dbReference type="ChEBI" id="CHEBI:15378"/>
        <dbReference type="ChEBI" id="CHEBI:30616"/>
        <dbReference type="ChEBI" id="CHEBI:43474"/>
        <dbReference type="ChEBI" id="CHEBI:456216"/>
        <dbReference type="EC" id="5.6.2.3"/>
    </reaction>
</comment>
<dbReference type="FunFam" id="3.40.50.300:FF:000731">
    <property type="entry name" value="Fanconi anemia group J protein homolog"/>
    <property type="match status" value="1"/>
</dbReference>
<comment type="cofactor">
    <cofactor evidence="1">
        <name>[4Fe-4S] cluster</name>
        <dbReference type="ChEBI" id="CHEBI:49883"/>
    </cofactor>
</comment>
<dbReference type="InterPro" id="IPR010614">
    <property type="entry name" value="RAD3-like_helicase_DEAD"/>
</dbReference>
<dbReference type="InterPro" id="IPR006554">
    <property type="entry name" value="Helicase-like_DEXD_c2"/>
</dbReference>
<evidence type="ECO:0000256" key="7">
    <source>
        <dbReference type="ARBA" id="ARBA00022763"/>
    </source>
</evidence>
<evidence type="ECO:0000256" key="12">
    <source>
        <dbReference type="ARBA" id="ARBA00023014"/>
    </source>
</evidence>
<evidence type="ECO:0000256" key="14">
    <source>
        <dbReference type="ARBA" id="ARBA00023235"/>
    </source>
</evidence>
<dbReference type="Pfam" id="PF13307">
    <property type="entry name" value="Helicase_C_2"/>
    <property type="match status" value="1"/>
</dbReference>
<keyword evidence="14" id="KW-0413">Isomerase</keyword>
<proteinExistence type="inferred from homology"/>
<dbReference type="Pfam" id="PF06733">
    <property type="entry name" value="DEAD_2"/>
    <property type="match status" value="1"/>
</dbReference>
<keyword evidence="5" id="KW-0479">Metal-binding</keyword>
<evidence type="ECO:0000256" key="13">
    <source>
        <dbReference type="ARBA" id="ARBA00023204"/>
    </source>
</evidence>
<evidence type="ECO:0000256" key="5">
    <source>
        <dbReference type="ARBA" id="ARBA00022723"/>
    </source>
</evidence>
<keyword evidence="12" id="KW-0411">Iron-sulfur</keyword>
<keyword evidence="13" id="KW-0234">DNA repair</keyword>
<evidence type="ECO:0000256" key="9">
    <source>
        <dbReference type="ARBA" id="ARBA00022806"/>
    </source>
</evidence>
<evidence type="ECO:0000256" key="15">
    <source>
        <dbReference type="ARBA" id="ARBA00023242"/>
    </source>
</evidence>
<keyword evidence="6" id="KW-0547">Nucleotide-binding</keyword>
<dbReference type="GO" id="GO:0051539">
    <property type="term" value="F:4 iron, 4 sulfur cluster binding"/>
    <property type="evidence" value="ECO:0007669"/>
    <property type="project" value="UniProtKB-KW"/>
</dbReference>
<comment type="subcellular location">
    <subcellularLocation>
        <location evidence="2">Nucleus</location>
    </subcellularLocation>
</comment>
<dbReference type="InterPro" id="IPR045028">
    <property type="entry name" value="DinG/Rad3-like"/>
</dbReference>
<dbReference type="OrthoDB" id="19182at2759"/>
<dbReference type="GO" id="GO:0005634">
    <property type="term" value="C:nucleus"/>
    <property type="evidence" value="ECO:0007669"/>
    <property type="project" value="UniProtKB-SubCell"/>
</dbReference>
<dbReference type="Gene3D" id="3.40.50.300">
    <property type="entry name" value="P-loop containing nucleotide triphosphate hydrolases"/>
    <property type="match status" value="2"/>
</dbReference>
<dbReference type="AlphaFoldDB" id="A0A8S0YQW2"/>
<dbReference type="SMART" id="SM00488">
    <property type="entry name" value="DEXDc2"/>
    <property type="match status" value="1"/>
</dbReference>
<dbReference type="PROSITE" id="PS00690">
    <property type="entry name" value="DEAH_ATP_HELICASE"/>
    <property type="match status" value="1"/>
</dbReference>
<sequence>MRMDTKYNTRISDKSIYQNPEASCSTKKRTGPYTENLKDDTEGLVTIHKKPRNDSLGKEDITIDTFSPQGTPTKNILKDNKETPEHIGKLHDLVDNLRVRTTMLVDSSVPTIYYGARTHMQLQQVIKEYRRTSYCGKAKMTILSSRDKSCIREFNKDQWSTRNDMCRDCIRSDNQSSSNNDNKKTKDSQCLYYDNRRALSHEVMPDAFDLEELIQIGHRKHACPYYGAREMAKTADIIFCPYNYLIDPSIKANLQINLQGAIIVIDEAHNIEGNCRDAASLSITQTQIQNALKELRSVAEYRFANQDVLSYVDELVIHLQNWNDWFEHQLPLIQSQVVNGNSATYAWETKYFVDTLENHNIGYKHFNNFKVSSDTFCRRLREDPRPLYGVTQATGTLLESLATVFGYMYRGLCQHLDDFKPVLERYVSVKTSGLSANEGWRKSYFNKRVDTETLTLHLYCMNAAIVMESLQVARSIMLSSGTMTPMGNIHAELGTPFPFCVSPNHVISDDRVWIGVVSGDARGPQEYTMKGTRVPGATERFGQLVLRVSQLAPHGVLCFVTSYAMLDKLKREWMDTGMLSKMESLKHVFYEKRNSNDHEEMMKEFYEYVATEKGALLFAVYRGKVSEGMDFKDHQARAVICMGIPYPNTYEIAVKAKMEYNDRHRSRGLLSGKDWLRVQAYRALNQAVGRCVRHKLDWGGVVLADDRYTKPFYTEHLSKWVQRMLNSNHHTYESLESSLDEFVKKMKISDEEDENAMQ</sequence>
<evidence type="ECO:0000256" key="17">
    <source>
        <dbReference type="ARBA" id="ARBA00048954"/>
    </source>
</evidence>
<organism evidence="20 21">
    <name type="scientific">Arctia plantaginis</name>
    <name type="common">Wood tiger moth</name>
    <name type="synonym">Phalaena plantaginis</name>
    <dbReference type="NCBI Taxonomy" id="874455"/>
    <lineage>
        <taxon>Eukaryota</taxon>
        <taxon>Metazoa</taxon>
        <taxon>Ecdysozoa</taxon>
        <taxon>Arthropoda</taxon>
        <taxon>Hexapoda</taxon>
        <taxon>Insecta</taxon>
        <taxon>Pterygota</taxon>
        <taxon>Neoptera</taxon>
        <taxon>Endopterygota</taxon>
        <taxon>Lepidoptera</taxon>
        <taxon>Glossata</taxon>
        <taxon>Ditrysia</taxon>
        <taxon>Noctuoidea</taxon>
        <taxon>Erebidae</taxon>
        <taxon>Arctiinae</taxon>
        <taxon>Arctia</taxon>
    </lineage>
</organism>
<dbReference type="CDD" id="cd18788">
    <property type="entry name" value="SF2_C_XPD"/>
    <property type="match status" value="1"/>
</dbReference>
<dbReference type="SUPFAM" id="SSF52540">
    <property type="entry name" value="P-loop containing nucleoside triphosphate hydrolases"/>
    <property type="match status" value="1"/>
</dbReference>
<dbReference type="GO" id="GO:1990918">
    <property type="term" value="P:double-strand break repair involved in meiotic recombination"/>
    <property type="evidence" value="ECO:0007669"/>
    <property type="project" value="TreeGrafter"/>
</dbReference>
<comment type="caution">
    <text evidence="20">The sequence shown here is derived from an EMBL/GenBank/DDBJ whole genome shotgun (WGS) entry which is preliminary data.</text>
</comment>
<evidence type="ECO:0000259" key="19">
    <source>
        <dbReference type="PROSITE" id="PS51193"/>
    </source>
</evidence>
<evidence type="ECO:0000256" key="1">
    <source>
        <dbReference type="ARBA" id="ARBA00001966"/>
    </source>
</evidence>
<dbReference type="Proteomes" id="UP000494106">
    <property type="component" value="Unassembled WGS sequence"/>
</dbReference>
<evidence type="ECO:0000256" key="10">
    <source>
        <dbReference type="ARBA" id="ARBA00022840"/>
    </source>
</evidence>
<dbReference type="PROSITE" id="PS51193">
    <property type="entry name" value="HELICASE_ATP_BIND_2"/>
    <property type="match status" value="1"/>
</dbReference>
<dbReference type="EMBL" id="CADEBC010000083">
    <property type="protein sequence ID" value="CAB3222145.1"/>
    <property type="molecule type" value="Genomic_DNA"/>
</dbReference>
<evidence type="ECO:0000256" key="4">
    <source>
        <dbReference type="ARBA" id="ARBA00022485"/>
    </source>
</evidence>
<dbReference type="SMART" id="SM00491">
    <property type="entry name" value="HELICc2"/>
    <property type="match status" value="1"/>
</dbReference>
<evidence type="ECO:0000256" key="8">
    <source>
        <dbReference type="ARBA" id="ARBA00022801"/>
    </source>
</evidence>
<keyword evidence="15" id="KW-0539">Nucleus</keyword>
<dbReference type="GO" id="GO:0046872">
    <property type="term" value="F:metal ion binding"/>
    <property type="evidence" value="ECO:0007669"/>
    <property type="project" value="UniProtKB-KW"/>
</dbReference>
<keyword evidence="9" id="KW-0347">Helicase</keyword>
<keyword evidence="10" id="KW-0067">ATP-binding</keyword>
<keyword evidence="4" id="KW-0004">4Fe-4S</keyword>
<dbReference type="InterPro" id="IPR006555">
    <property type="entry name" value="ATP-dep_Helicase_C"/>
</dbReference>
<keyword evidence="8" id="KW-0378">Hydrolase</keyword>
<reference evidence="20 21" key="1">
    <citation type="submission" date="2020-04" db="EMBL/GenBank/DDBJ databases">
        <authorList>
            <person name="Wallbank WR R."/>
            <person name="Pardo Diaz C."/>
            <person name="Kozak K."/>
            <person name="Martin S."/>
            <person name="Jiggins C."/>
            <person name="Moest M."/>
            <person name="Warren A I."/>
            <person name="Byers J.R.P. K."/>
            <person name="Montejo-Kovacevich G."/>
            <person name="Yen C E."/>
        </authorList>
    </citation>
    <scope>NUCLEOTIDE SEQUENCE [LARGE SCALE GENOMIC DNA]</scope>
</reference>
<evidence type="ECO:0000313" key="21">
    <source>
        <dbReference type="Proteomes" id="UP000494106"/>
    </source>
</evidence>
<dbReference type="PANTHER" id="PTHR11472:SF47">
    <property type="entry name" value="FANCONI ANEMIA GROUP J PROTEIN"/>
    <property type="match status" value="1"/>
</dbReference>
<keyword evidence="7" id="KW-0227">DNA damage</keyword>
<dbReference type="InterPro" id="IPR002464">
    <property type="entry name" value="DNA/RNA_helicase_DEAH_CS"/>
</dbReference>
<dbReference type="EC" id="5.6.2.3" evidence="16"/>
<evidence type="ECO:0000256" key="2">
    <source>
        <dbReference type="ARBA" id="ARBA00004123"/>
    </source>
</evidence>